<accession>A0A0K0FD53</accession>
<reference evidence="2" key="2">
    <citation type="submission" date="2015-08" db="UniProtKB">
        <authorList>
            <consortium name="WormBaseParasite"/>
        </authorList>
    </citation>
    <scope>IDENTIFICATION</scope>
</reference>
<sequence length="178" mass="21255">MKCTKRRSKFSSSAFLENNERGTKLELWAERNVIFNGPNKIRKDEIGYFLIHKTKKASFVDTKIKRRFNVRSNHESLLLNVHFGKLDTKQYSARRKTRIFSSDELSQDVINIFLLKMLLKRTKRPDIITNEISGLIKTRLYIFQNKSITNLFKYTNLNKLFNYKIRNEKKKRDQAIFI</sequence>
<dbReference type="Proteomes" id="UP000035680">
    <property type="component" value="Unassembled WGS sequence"/>
</dbReference>
<protein>
    <submittedName>
        <fullName evidence="2">Ribosomal protein S18</fullName>
    </submittedName>
</protein>
<proteinExistence type="predicted"/>
<name>A0A0K0FD53_STRVS</name>
<organism evidence="1 2">
    <name type="scientific">Strongyloides venezuelensis</name>
    <name type="common">Threadworm</name>
    <dbReference type="NCBI Taxonomy" id="75913"/>
    <lineage>
        <taxon>Eukaryota</taxon>
        <taxon>Metazoa</taxon>
        <taxon>Ecdysozoa</taxon>
        <taxon>Nematoda</taxon>
        <taxon>Chromadorea</taxon>
        <taxon>Rhabditida</taxon>
        <taxon>Tylenchina</taxon>
        <taxon>Panagrolaimomorpha</taxon>
        <taxon>Strongyloidoidea</taxon>
        <taxon>Strongyloididae</taxon>
        <taxon>Strongyloides</taxon>
    </lineage>
</organism>
<evidence type="ECO:0000313" key="1">
    <source>
        <dbReference type="Proteomes" id="UP000035680"/>
    </source>
</evidence>
<evidence type="ECO:0000313" key="2">
    <source>
        <dbReference type="WBParaSite" id="SVE_0677100.1"/>
    </source>
</evidence>
<dbReference type="AlphaFoldDB" id="A0A0K0FD53"/>
<keyword evidence="1" id="KW-1185">Reference proteome</keyword>
<dbReference type="WBParaSite" id="SVE_0677100.1">
    <property type="protein sequence ID" value="SVE_0677100.1"/>
    <property type="gene ID" value="SVE_0677100"/>
</dbReference>
<reference evidence="1" key="1">
    <citation type="submission" date="2014-07" db="EMBL/GenBank/DDBJ databases">
        <authorList>
            <person name="Martin A.A"/>
            <person name="De Silva N."/>
        </authorList>
    </citation>
    <scope>NUCLEOTIDE SEQUENCE</scope>
</reference>